<dbReference type="InterPro" id="IPR039779">
    <property type="entry name" value="RFX-like"/>
</dbReference>
<dbReference type="SUPFAM" id="SSF46785">
    <property type="entry name" value="Winged helix' DNA-binding domain"/>
    <property type="match status" value="1"/>
</dbReference>
<dbReference type="InterPro" id="IPR057321">
    <property type="entry name" value="RFX1-4/6/8-like_BCD"/>
</dbReference>
<dbReference type="Gene3D" id="1.10.10.10">
    <property type="entry name" value="Winged helix-like DNA-binding domain superfamily/Winged helix DNA-binding domain"/>
    <property type="match status" value="1"/>
</dbReference>
<evidence type="ECO:0000313" key="5">
    <source>
        <dbReference type="WBParaSite" id="Gr19_v10_g7574.t2"/>
    </source>
</evidence>
<feature type="region of interest" description="Disordered" evidence="2">
    <location>
        <begin position="1"/>
        <end position="20"/>
    </location>
</feature>
<dbReference type="InterPro" id="IPR003150">
    <property type="entry name" value="DNA-bd_RFX"/>
</dbReference>
<dbReference type="FunFam" id="1.10.10.10:FF:000422">
    <property type="entry name" value="DNA-binding protein RFX7"/>
    <property type="match status" value="1"/>
</dbReference>
<dbReference type="InterPro" id="IPR036388">
    <property type="entry name" value="WH-like_DNA-bd_sf"/>
</dbReference>
<dbReference type="Pfam" id="PF02257">
    <property type="entry name" value="RFX_DNA_binding"/>
    <property type="match status" value="1"/>
</dbReference>
<feature type="compositionally biased region" description="Basic and acidic residues" evidence="2">
    <location>
        <begin position="124"/>
        <end position="133"/>
    </location>
</feature>
<proteinExistence type="predicted"/>
<feature type="compositionally biased region" description="Low complexity" evidence="2">
    <location>
        <begin position="300"/>
        <end position="313"/>
    </location>
</feature>
<keyword evidence="4" id="KW-1185">Reference proteome</keyword>
<dbReference type="AlphaFoldDB" id="A0A914I7B2"/>
<evidence type="ECO:0000256" key="1">
    <source>
        <dbReference type="ARBA" id="ARBA00023125"/>
    </source>
</evidence>
<feature type="compositionally biased region" description="Basic residues" evidence="2">
    <location>
        <begin position="283"/>
        <end position="299"/>
    </location>
</feature>
<dbReference type="GO" id="GO:0000981">
    <property type="term" value="F:DNA-binding transcription factor activity, RNA polymerase II-specific"/>
    <property type="evidence" value="ECO:0007669"/>
    <property type="project" value="TreeGrafter"/>
</dbReference>
<dbReference type="Proteomes" id="UP000887572">
    <property type="component" value="Unplaced"/>
</dbReference>
<organism evidence="4 5">
    <name type="scientific">Globodera rostochiensis</name>
    <name type="common">Golden nematode worm</name>
    <name type="synonym">Heterodera rostochiensis</name>
    <dbReference type="NCBI Taxonomy" id="31243"/>
    <lineage>
        <taxon>Eukaryota</taxon>
        <taxon>Metazoa</taxon>
        <taxon>Ecdysozoa</taxon>
        <taxon>Nematoda</taxon>
        <taxon>Chromadorea</taxon>
        <taxon>Rhabditida</taxon>
        <taxon>Tylenchina</taxon>
        <taxon>Tylenchomorpha</taxon>
        <taxon>Tylenchoidea</taxon>
        <taxon>Heteroderidae</taxon>
        <taxon>Heteroderinae</taxon>
        <taxon>Globodera</taxon>
    </lineage>
</organism>
<accession>A0A914I7B2</accession>
<dbReference type="PANTHER" id="PTHR12619:SF33">
    <property type="entry name" value="RFX, ISOFORM H"/>
    <property type="match status" value="1"/>
</dbReference>
<dbReference type="InterPro" id="IPR036390">
    <property type="entry name" value="WH_DNA-bd_sf"/>
</dbReference>
<feature type="region of interest" description="Disordered" evidence="2">
    <location>
        <begin position="124"/>
        <end position="152"/>
    </location>
</feature>
<feature type="region of interest" description="Disordered" evidence="2">
    <location>
        <begin position="266"/>
        <end position="324"/>
    </location>
</feature>
<dbReference type="PROSITE" id="PS51526">
    <property type="entry name" value="RFX_DBD"/>
    <property type="match status" value="1"/>
</dbReference>
<keyword evidence="1" id="KW-0238">DNA-binding</keyword>
<dbReference type="WBParaSite" id="Gr19_v10_g7574.t2">
    <property type="protein sequence ID" value="Gr19_v10_g7574.t2"/>
    <property type="gene ID" value="Gr19_v10_g7574"/>
</dbReference>
<protein>
    <submittedName>
        <fullName evidence="5">RFX-type winged-helix domain-containing protein</fullName>
    </submittedName>
</protein>
<evidence type="ECO:0000259" key="3">
    <source>
        <dbReference type="PROSITE" id="PS51526"/>
    </source>
</evidence>
<dbReference type="GO" id="GO:0000978">
    <property type="term" value="F:RNA polymerase II cis-regulatory region sequence-specific DNA binding"/>
    <property type="evidence" value="ECO:0007669"/>
    <property type="project" value="TreeGrafter"/>
</dbReference>
<feature type="domain" description="RFX-type winged-helix" evidence="3">
    <location>
        <begin position="180"/>
        <end position="255"/>
    </location>
</feature>
<feature type="region of interest" description="Disordered" evidence="2">
    <location>
        <begin position="46"/>
        <end position="65"/>
    </location>
</feature>
<evidence type="ECO:0000256" key="2">
    <source>
        <dbReference type="SAM" id="MobiDB-lite"/>
    </source>
</evidence>
<sequence length="814" mass="89423">MFCGPTVEPQPPPPFWERPVAAHNGPNTGIYVVVVGGNQINQIQHYQPVQQQQQSSGGNTPPALGQTVHTTYVLRQQQQQQQQLHHPTAAAVQQHFQRHRQRTEVGAAHLEQKQSLVVVVEAGGSDRDDEHGNNIDGNKLGDDEDGIAGDGTEDDMALLAEDGAQEAGGSGHTTRAAPETLAWLHANYESYPGASLPRCTLYEHYQNHCREIGLSPVNAASFGKLIRNSFKDLLTRRLGTRGNSKYHYSGIRIKPSSALLQEGFQRAQQNGPDASAPDEQQRHHSTARGTRRHGTRRAASHQQQAQKSAATATEPNSNSSGGTIDVAMMELDGTGAAQRQQRGQSADFPLPDALSTPADSLPFPRISLPLDDSLDEALLPLGLTIQHALKFQMDYEAHNREVLECLRNLRLESVESVWARFWAGASESDHAEGAVGEEELLPGGHQMQLSREVLYRLCTVPQLLGFVQHVDLCFYQLLLDQLLPDPLRPSLPAHAHGTAHRHQLLLPQMRPFAKNLCACMAKALGDGAPSALRELKLAGVRLLSNAITRLSSVAHLAVTAREVLHSDEQMAQMHADFDRLDFPVLHEQAEWCCDWSPSWLRSLEQQFGAGLAQRRRLEDWADWLDDLAARALQSLAPLTTTRSQKTPEAQLARGKRLLLAWTFWSSLVLRDFTLRSAASFGQFHLIRLLFDDYLSIAVERRLAQLNGQPAIALMAPEWLQLRPSPFALPMQPQQQHVTVPNTAPLYCSHPPPPTTVSIDFGSTTAVLWGPSSSAIIPSKQPAASIRGSVTAPGARAAVGHAQRLGRNSQRVGRL</sequence>
<dbReference type="Pfam" id="PF25340">
    <property type="entry name" value="BCD_RFX"/>
    <property type="match status" value="1"/>
</dbReference>
<name>A0A914I7B2_GLORO</name>
<feature type="compositionally biased region" description="Acidic residues" evidence="2">
    <location>
        <begin position="142"/>
        <end position="152"/>
    </location>
</feature>
<reference evidence="5" key="1">
    <citation type="submission" date="2022-11" db="UniProtKB">
        <authorList>
            <consortium name="WormBaseParasite"/>
        </authorList>
    </citation>
    <scope>IDENTIFICATION</scope>
</reference>
<evidence type="ECO:0000313" key="4">
    <source>
        <dbReference type="Proteomes" id="UP000887572"/>
    </source>
</evidence>
<dbReference type="PANTHER" id="PTHR12619">
    <property type="entry name" value="RFX TRANSCRIPTION FACTOR FAMILY"/>
    <property type="match status" value="1"/>
</dbReference>